<keyword evidence="3" id="KW-1185">Reference proteome</keyword>
<name>A0A372ZRU6_9ACTN</name>
<dbReference type="EMBL" id="QVIG01000001">
    <property type="protein sequence ID" value="RGD58182.1"/>
    <property type="molecule type" value="Genomic_DNA"/>
</dbReference>
<reference evidence="2 3" key="1">
    <citation type="submission" date="2018-08" db="EMBL/GenBank/DDBJ databases">
        <title>Diversity &amp; Physiological Properties of Lignin-Decomposing Actinobacteria from Soil.</title>
        <authorList>
            <person name="Roh S.G."/>
            <person name="Kim S.B."/>
        </authorList>
    </citation>
    <scope>NUCLEOTIDE SEQUENCE [LARGE SCALE GENOMIC DNA]</scope>
    <source>
        <strain evidence="2 3">MMS17-GH009</strain>
    </source>
</reference>
<evidence type="ECO:0000313" key="3">
    <source>
        <dbReference type="Proteomes" id="UP000263377"/>
    </source>
</evidence>
<evidence type="ECO:0000313" key="2">
    <source>
        <dbReference type="EMBL" id="RGD58182.1"/>
    </source>
</evidence>
<dbReference type="RefSeq" id="WP_117486831.1">
    <property type="nucleotide sequence ID" value="NZ_QVIG01000001.1"/>
</dbReference>
<dbReference type="AlphaFoldDB" id="A0A372ZRU6"/>
<sequence>MNASSSTCTPAVAARSLQPGRGRQTPRTANALIPAIANPAAPITYGTHCGFGATSSSNPIPL</sequence>
<dbReference type="Proteomes" id="UP000263377">
    <property type="component" value="Unassembled WGS sequence"/>
</dbReference>
<protein>
    <submittedName>
        <fullName evidence="2">Uncharacterized protein</fullName>
    </submittedName>
</protein>
<gene>
    <name evidence="2" type="ORF">DR950_10615</name>
</gene>
<accession>A0A372ZRU6</accession>
<organism evidence="2 3">
    <name type="scientific">Kitasatospora xanthocidica</name>
    <dbReference type="NCBI Taxonomy" id="83382"/>
    <lineage>
        <taxon>Bacteria</taxon>
        <taxon>Bacillati</taxon>
        <taxon>Actinomycetota</taxon>
        <taxon>Actinomycetes</taxon>
        <taxon>Kitasatosporales</taxon>
        <taxon>Streptomycetaceae</taxon>
        <taxon>Kitasatospora</taxon>
    </lineage>
</organism>
<proteinExistence type="predicted"/>
<comment type="caution">
    <text evidence="2">The sequence shown here is derived from an EMBL/GenBank/DDBJ whole genome shotgun (WGS) entry which is preliminary data.</text>
</comment>
<evidence type="ECO:0000256" key="1">
    <source>
        <dbReference type="SAM" id="MobiDB-lite"/>
    </source>
</evidence>
<feature type="region of interest" description="Disordered" evidence="1">
    <location>
        <begin position="1"/>
        <end position="26"/>
    </location>
</feature>